<comment type="subcellular location">
    <subcellularLocation>
        <location evidence="1">Cytoplasm</location>
    </subcellularLocation>
</comment>
<proteinExistence type="predicted"/>
<evidence type="ECO:0000256" key="2">
    <source>
        <dbReference type="ARBA" id="ARBA00022490"/>
    </source>
</evidence>
<dbReference type="Pfam" id="PF04912">
    <property type="entry name" value="Dynamitin"/>
    <property type="match status" value="1"/>
</dbReference>
<dbReference type="GO" id="GO:0007017">
    <property type="term" value="P:microtubule-based process"/>
    <property type="evidence" value="ECO:0007669"/>
    <property type="project" value="InterPro"/>
</dbReference>
<protein>
    <recommendedName>
        <fullName evidence="4">Dynactin subunit 2</fullName>
    </recommendedName>
</protein>
<keyword evidence="2" id="KW-0963">Cytoplasm</keyword>
<evidence type="ECO:0008006" key="4">
    <source>
        <dbReference type="Google" id="ProtNLM"/>
    </source>
</evidence>
<sequence>MEGKWEVFETPDVPDLTVNVDDISNEERRKQGNVISLEGIDGNLPPAPEKVFEVFAGKRFVTGGRSERCRPEVSGNDVSSESPFERYNRLRMEVEELANDLSLNSDSQGEPVQNSVYTELSSGVKTLRETLGKLELDAKNATALSTCKTGDLNIESSQALKTQLDAIQAPESDSTCVQYELFYSNEQRGALNQVKQEQLETRVRRLEQILGLDTTTGTLPSTNNSKPLTHLVSQLEKKVGNLDEGKLTMLTQKAKVFSTAVDDLNKQRQAQGGLTGLIGSASSLEERDLHEMVQKLERCDSIAATLPTLIARLQTVQEIHQHNAHYHKRLDAIDSQHEQLLEDAKLDRQLLDDLKRTMRENVDIVQENLRMMKESN</sequence>
<evidence type="ECO:0000256" key="1">
    <source>
        <dbReference type="ARBA" id="ARBA00004496"/>
    </source>
</evidence>
<reference evidence="3" key="1">
    <citation type="submission" date="2021-01" db="EMBL/GenBank/DDBJ databases">
        <authorList>
            <person name="Corre E."/>
            <person name="Pelletier E."/>
            <person name="Niang G."/>
            <person name="Scheremetjew M."/>
            <person name="Finn R."/>
            <person name="Kale V."/>
            <person name="Holt S."/>
            <person name="Cochrane G."/>
            <person name="Meng A."/>
            <person name="Brown T."/>
            <person name="Cohen L."/>
        </authorList>
    </citation>
    <scope>NUCLEOTIDE SEQUENCE</scope>
    <source>
        <strain evidence="3">NY070348D</strain>
    </source>
</reference>
<evidence type="ECO:0000313" key="3">
    <source>
        <dbReference type="EMBL" id="CAD9672234.1"/>
    </source>
</evidence>
<dbReference type="GO" id="GO:0005737">
    <property type="term" value="C:cytoplasm"/>
    <property type="evidence" value="ECO:0007669"/>
    <property type="project" value="UniProtKB-SubCell"/>
</dbReference>
<name>A0A7S2W845_9STRA</name>
<dbReference type="AlphaFoldDB" id="A0A7S2W845"/>
<gene>
    <name evidence="3" type="ORF">QSP1433_LOCUS3866</name>
</gene>
<dbReference type="EMBL" id="HBHK01006394">
    <property type="protein sequence ID" value="CAD9672234.1"/>
    <property type="molecule type" value="Transcribed_RNA"/>
</dbReference>
<accession>A0A7S2W845</accession>
<organism evidence="3">
    <name type="scientific">Mucochytrium quahogii</name>
    <dbReference type="NCBI Taxonomy" id="96639"/>
    <lineage>
        <taxon>Eukaryota</taxon>
        <taxon>Sar</taxon>
        <taxon>Stramenopiles</taxon>
        <taxon>Bigyra</taxon>
        <taxon>Labyrinthulomycetes</taxon>
        <taxon>Thraustochytrida</taxon>
        <taxon>Thraustochytriidae</taxon>
        <taxon>Mucochytrium</taxon>
    </lineage>
</organism>
<dbReference type="GO" id="GO:0005869">
    <property type="term" value="C:dynactin complex"/>
    <property type="evidence" value="ECO:0007669"/>
    <property type="project" value="InterPro"/>
</dbReference>
<dbReference type="PANTHER" id="PTHR15346">
    <property type="entry name" value="DYNACTIN SUBUNIT"/>
    <property type="match status" value="1"/>
</dbReference>
<dbReference type="InterPro" id="IPR028133">
    <property type="entry name" value="Dynamitin"/>
</dbReference>